<dbReference type="PANTHER" id="PTHR43209">
    <property type="entry name" value="TRNA SULFURTRANSFERASE"/>
    <property type="match status" value="1"/>
</dbReference>
<dbReference type="GO" id="GO:0005524">
    <property type="term" value="F:ATP binding"/>
    <property type="evidence" value="ECO:0007669"/>
    <property type="project" value="UniProtKB-KW"/>
</dbReference>
<organism evidence="4">
    <name type="scientific">bioreactor metagenome</name>
    <dbReference type="NCBI Taxonomy" id="1076179"/>
    <lineage>
        <taxon>unclassified sequences</taxon>
        <taxon>metagenomes</taxon>
        <taxon>ecological metagenomes</taxon>
    </lineage>
</organism>
<name>A0A645J8B2_9ZZZZ</name>
<dbReference type="GO" id="GO:0052837">
    <property type="term" value="P:thiazole biosynthetic process"/>
    <property type="evidence" value="ECO:0007669"/>
    <property type="project" value="TreeGrafter"/>
</dbReference>
<dbReference type="InterPro" id="IPR020536">
    <property type="entry name" value="ThiI_AANH"/>
</dbReference>
<dbReference type="GO" id="GO:0005829">
    <property type="term" value="C:cytosol"/>
    <property type="evidence" value="ECO:0007669"/>
    <property type="project" value="TreeGrafter"/>
</dbReference>
<dbReference type="GO" id="GO:0002937">
    <property type="term" value="P:tRNA 4-thiouridine biosynthesis"/>
    <property type="evidence" value="ECO:0007669"/>
    <property type="project" value="TreeGrafter"/>
</dbReference>
<accession>A0A645J8B2</accession>
<protein>
    <submittedName>
        <fullName evidence="4">Putative tRNA sulfurtransferase</fullName>
        <ecNumber evidence="4">2.8.1.4</ecNumber>
    </submittedName>
</protein>
<keyword evidence="1" id="KW-0547">Nucleotide-binding</keyword>
<sequence>MMRVACKIAEDKEFHSVATGESMGQVASQTMEGLVVSDDVSDRPVFRPLIGMDKEDIMDIARNIGTFETSILPYEDCCTIFVPKHPKTKPRLVDIRKSEEALEIERLVEEAVNGTELIKL</sequence>
<dbReference type="Pfam" id="PF02568">
    <property type="entry name" value="ThiI"/>
    <property type="match status" value="1"/>
</dbReference>
<proteinExistence type="predicted"/>
<keyword evidence="4" id="KW-0808">Transferase</keyword>
<dbReference type="Gene3D" id="3.40.50.620">
    <property type="entry name" value="HUPs"/>
    <property type="match status" value="1"/>
</dbReference>
<feature type="domain" description="Thil AANH" evidence="3">
    <location>
        <begin position="1"/>
        <end position="103"/>
    </location>
</feature>
<gene>
    <name evidence="4" type="primary">thiI_29</name>
    <name evidence="4" type="ORF">SDC9_207348</name>
</gene>
<dbReference type="GO" id="GO:0140741">
    <property type="term" value="F:tRNA-uracil-4 sulfurtransferase activity"/>
    <property type="evidence" value="ECO:0007669"/>
    <property type="project" value="UniProtKB-EC"/>
</dbReference>
<evidence type="ECO:0000313" key="4">
    <source>
        <dbReference type="EMBL" id="MPN59627.1"/>
    </source>
</evidence>
<dbReference type="SUPFAM" id="SSF52402">
    <property type="entry name" value="Adenine nucleotide alpha hydrolases-like"/>
    <property type="match status" value="1"/>
</dbReference>
<comment type="caution">
    <text evidence="4">The sequence shown here is derived from an EMBL/GenBank/DDBJ whole genome shotgun (WGS) entry which is preliminary data.</text>
</comment>
<evidence type="ECO:0000259" key="3">
    <source>
        <dbReference type="Pfam" id="PF02568"/>
    </source>
</evidence>
<dbReference type="InterPro" id="IPR050102">
    <property type="entry name" value="tRNA_sulfurtransferase_ThiI"/>
</dbReference>
<dbReference type="EC" id="2.8.1.4" evidence="4"/>
<dbReference type="PANTHER" id="PTHR43209:SF1">
    <property type="entry name" value="TRNA SULFURTRANSFERASE"/>
    <property type="match status" value="1"/>
</dbReference>
<keyword evidence="2" id="KW-0067">ATP-binding</keyword>
<dbReference type="InterPro" id="IPR014729">
    <property type="entry name" value="Rossmann-like_a/b/a_fold"/>
</dbReference>
<evidence type="ECO:0000256" key="1">
    <source>
        <dbReference type="ARBA" id="ARBA00022741"/>
    </source>
</evidence>
<reference evidence="4" key="1">
    <citation type="submission" date="2019-08" db="EMBL/GenBank/DDBJ databases">
        <authorList>
            <person name="Kucharzyk K."/>
            <person name="Murdoch R.W."/>
            <person name="Higgins S."/>
            <person name="Loffler F."/>
        </authorList>
    </citation>
    <scope>NUCLEOTIDE SEQUENCE</scope>
</reference>
<dbReference type="AlphaFoldDB" id="A0A645J8B2"/>
<evidence type="ECO:0000256" key="2">
    <source>
        <dbReference type="ARBA" id="ARBA00022840"/>
    </source>
</evidence>
<dbReference type="EMBL" id="VSSQ01133853">
    <property type="protein sequence ID" value="MPN59627.1"/>
    <property type="molecule type" value="Genomic_DNA"/>
</dbReference>
<dbReference type="GO" id="GO:0004810">
    <property type="term" value="F:CCA tRNA nucleotidyltransferase activity"/>
    <property type="evidence" value="ECO:0007669"/>
    <property type="project" value="InterPro"/>
</dbReference>